<keyword evidence="10 14" id="KW-0479">Metal-binding</keyword>
<evidence type="ECO:0000256" key="2">
    <source>
        <dbReference type="ARBA" id="ARBA00004496"/>
    </source>
</evidence>
<dbReference type="InterPro" id="IPR009056">
    <property type="entry name" value="Cyt_c-like_dom"/>
</dbReference>
<comment type="subcellular location">
    <subcellularLocation>
        <location evidence="2">Cytoplasm</location>
    </subcellularLocation>
    <subcellularLocation>
        <location evidence="3">Mitochondrion intermembrane space</location>
    </subcellularLocation>
    <subcellularLocation>
        <location evidence="1">Nucleus</location>
    </subcellularLocation>
</comment>
<comment type="similarity">
    <text evidence="5">Belongs to the ubiquitin family.</text>
</comment>
<evidence type="ECO:0000256" key="12">
    <source>
        <dbReference type="ARBA" id="ARBA00023004"/>
    </source>
</evidence>
<dbReference type="GO" id="GO:0005634">
    <property type="term" value="C:nucleus"/>
    <property type="evidence" value="ECO:0007669"/>
    <property type="project" value="UniProtKB-SubCell"/>
</dbReference>
<dbReference type="InterPro" id="IPR000626">
    <property type="entry name" value="Ubiquitin-like_dom"/>
</dbReference>
<evidence type="ECO:0000259" key="16">
    <source>
        <dbReference type="PROSITE" id="PS51007"/>
    </source>
</evidence>
<evidence type="ECO:0000259" key="15">
    <source>
        <dbReference type="PROSITE" id="PS50053"/>
    </source>
</evidence>
<evidence type="ECO:0000313" key="17">
    <source>
        <dbReference type="EMBL" id="CAE0061715.1"/>
    </source>
</evidence>
<evidence type="ECO:0000256" key="9">
    <source>
        <dbReference type="ARBA" id="ARBA00022617"/>
    </source>
</evidence>
<sequence>MQIFVKTLTGKTITLEVESSDTIENVKSKIQDKEGIPPDQQRLIFAGKQLEDGRTLSDYNIQKESTLHLVLRLRGGGDLAKGEKLFKTKCSQCHTYDKGGMTKQGPNLHGLFGRQSGSVEGFSYTAANKNSGILWGDDTLFEYLKNPKKMIPGTKMVFAGLKKESERRDLIAFLKKVTSD</sequence>
<dbReference type="EMBL" id="HBHW01038825">
    <property type="protein sequence ID" value="CAE0061715.1"/>
    <property type="molecule type" value="Transcribed_RNA"/>
</dbReference>
<keyword evidence="8" id="KW-1017">Isopeptide bond</keyword>
<dbReference type="InterPro" id="IPR050158">
    <property type="entry name" value="Ubiquitin_ubiquitin-like"/>
</dbReference>
<protein>
    <recommendedName>
        <fullName evidence="19">Ubiquitin-like domain-containing protein</fullName>
    </recommendedName>
</protein>
<evidence type="ECO:0000256" key="3">
    <source>
        <dbReference type="ARBA" id="ARBA00004569"/>
    </source>
</evidence>
<evidence type="ECO:0000256" key="4">
    <source>
        <dbReference type="ARBA" id="ARBA00006488"/>
    </source>
</evidence>
<dbReference type="InterPro" id="IPR019956">
    <property type="entry name" value="Ubiquitin_dom"/>
</dbReference>
<dbReference type="AlphaFoldDB" id="A0A7S3EMV1"/>
<keyword evidence="11" id="KW-0249">Electron transport</keyword>
<evidence type="ECO:0008006" key="19">
    <source>
        <dbReference type="Google" id="ProtNLM"/>
    </source>
</evidence>
<dbReference type="PRINTS" id="PR00348">
    <property type="entry name" value="UBIQUITIN"/>
</dbReference>
<dbReference type="Pfam" id="PF00240">
    <property type="entry name" value="ubiquitin"/>
    <property type="match status" value="1"/>
</dbReference>
<dbReference type="Gene3D" id="1.10.760.10">
    <property type="entry name" value="Cytochrome c-like domain"/>
    <property type="match status" value="1"/>
</dbReference>
<evidence type="ECO:0000256" key="6">
    <source>
        <dbReference type="ARBA" id="ARBA00022448"/>
    </source>
</evidence>
<dbReference type="SUPFAM" id="SSF46626">
    <property type="entry name" value="Cytochrome c"/>
    <property type="match status" value="1"/>
</dbReference>
<evidence type="ECO:0000256" key="7">
    <source>
        <dbReference type="ARBA" id="ARBA00022490"/>
    </source>
</evidence>
<proteinExistence type="inferred from homology"/>
<keyword evidence="12 14" id="KW-0408">Iron</keyword>
<organism evidence="18">
    <name type="scientific">Rhodosorus marinus</name>
    <dbReference type="NCBI Taxonomy" id="101924"/>
    <lineage>
        <taxon>Eukaryota</taxon>
        <taxon>Rhodophyta</taxon>
        <taxon>Stylonematophyceae</taxon>
        <taxon>Stylonematales</taxon>
        <taxon>Stylonemataceae</taxon>
        <taxon>Rhodosorus</taxon>
    </lineage>
</organism>
<name>A0A7S3EMV1_9RHOD</name>
<keyword evidence="13" id="KW-0539">Nucleus</keyword>
<dbReference type="PANTHER" id="PTHR10666">
    <property type="entry name" value="UBIQUITIN"/>
    <property type="match status" value="1"/>
</dbReference>
<evidence type="ECO:0000256" key="1">
    <source>
        <dbReference type="ARBA" id="ARBA00004123"/>
    </source>
</evidence>
<evidence type="ECO:0000256" key="10">
    <source>
        <dbReference type="ARBA" id="ARBA00022723"/>
    </source>
</evidence>
<comment type="similarity">
    <text evidence="4">Belongs to the cytochrome c family.</text>
</comment>
<dbReference type="FunFam" id="3.10.20.90:FF:000004">
    <property type="entry name" value="Polyubiquitin Ubiquitin"/>
    <property type="match status" value="1"/>
</dbReference>
<dbReference type="CDD" id="cd01803">
    <property type="entry name" value="Ubl_ubiquitin"/>
    <property type="match status" value="1"/>
</dbReference>
<dbReference type="PROSITE" id="PS00299">
    <property type="entry name" value="UBIQUITIN_1"/>
    <property type="match status" value="1"/>
</dbReference>
<evidence type="ECO:0000256" key="13">
    <source>
        <dbReference type="ARBA" id="ARBA00023242"/>
    </source>
</evidence>
<dbReference type="GO" id="GO:0020037">
    <property type="term" value="F:heme binding"/>
    <property type="evidence" value="ECO:0007669"/>
    <property type="project" value="InterPro"/>
</dbReference>
<dbReference type="GO" id="GO:0005758">
    <property type="term" value="C:mitochondrial intermembrane space"/>
    <property type="evidence" value="ECO:0007669"/>
    <property type="project" value="UniProtKB-SubCell"/>
</dbReference>
<keyword evidence="6" id="KW-0813">Transport</keyword>
<accession>A0A7S3EMV1</accession>
<gene>
    <name evidence="17" type="ORF">RMAR00112_LOCUS29784</name>
    <name evidence="18" type="ORF">RMAR00112_LOCUS29817</name>
</gene>
<reference evidence="18" key="1">
    <citation type="submission" date="2021-01" db="EMBL/GenBank/DDBJ databases">
        <authorList>
            <person name="Corre E."/>
            <person name="Pelletier E."/>
            <person name="Niang G."/>
            <person name="Scheremetjew M."/>
            <person name="Finn R."/>
            <person name="Kale V."/>
            <person name="Holt S."/>
            <person name="Cochrane G."/>
            <person name="Meng A."/>
            <person name="Brown T."/>
            <person name="Cohen L."/>
        </authorList>
    </citation>
    <scope>NUCLEOTIDE SEQUENCE</scope>
    <source>
        <strain evidence="18">CCMP 769</strain>
    </source>
</reference>
<dbReference type="PROSITE" id="PS50053">
    <property type="entry name" value="UBIQUITIN_2"/>
    <property type="match status" value="1"/>
</dbReference>
<feature type="domain" description="Cytochrome c" evidence="16">
    <location>
        <begin position="77"/>
        <end position="178"/>
    </location>
</feature>
<dbReference type="SMART" id="SM00213">
    <property type="entry name" value="UBQ"/>
    <property type="match status" value="1"/>
</dbReference>
<keyword evidence="7" id="KW-0963">Cytoplasm</keyword>
<dbReference type="FunFam" id="1.10.760.10:FF:000001">
    <property type="entry name" value="Cytochrome c iso-1"/>
    <property type="match status" value="1"/>
</dbReference>
<dbReference type="Gene3D" id="3.10.20.90">
    <property type="entry name" value="Phosphatidylinositol 3-kinase Catalytic Subunit, Chain A, domain 1"/>
    <property type="match status" value="1"/>
</dbReference>
<dbReference type="InterPro" id="IPR036909">
    <property type="entry name" value="Cyt_c-like_dom_sf"/>
</dbReference>
<dbReference type="InterPro" id="IPR019954">
    <property type="entry name" value="Ubiquitin_CS"/>
</dbReference>
<evidence type="ECO:0000256" key="14">
    <source>
        <dbReference type="PROSITE-ProRule" id="PRU00433"/>
    </source>
</evidence>
<keyword evidence="9 14" id="KW-0349">Heme</keyword>
<dbReference type="PROSITE" id="PS51007">
    <property type="entry name" value="CYTC"/>
    <property type="match status" value="1"/>
</dbReference>
<dbReference type="GO" id="GO:0046872">
    <property type="term" value="F:metal ion binding"/>
    <property type="evidence" value="ECO:0007669"/>
    <property type="project" value="UniProtKB-KW"/>
</dbReference>
<dbReference type="EMBL" id="HBHW01038858">
    <property type="protein sequence ID" value="CAE0061748.1"/>
    <property type="molecule type" value="Transcribed_RNA"/>
</dbReference>
<evidence type="ECO:0000256" key="11">
    <source>
        <dbReference type="ARBA" id="ARBA00022982"/>
    </source>
</evidence>
<dbReference type="SUPFAM" id="SSF54236">
    <property type="entry name" value="Ubiquitin-like"/>
    <property type="match status" value="1"/>
</dbReference>
<dbReference type="GO" id="GO:0009055">
    <property type="term" value="F:electron transfer activity"/>
    <property type="evidence" value="ECO:0007669"/>
    <property type="project" value="InterPro"/>
</dbReference>
<evidence type="ECO:0000313" key="18">
    <source>
        <dbReference type="EMBL" id="CAE0061748.1"/>
    </source>
</evidence>
<evidence type="ECO:0000256" key="8">
    <source>
        <dbReference type="ARBA" id="ARBA00022499"/>
    </source>
</evidence>
<feature type="domain" description="Ubiquitin-like" evidence="15">
    <location>
        <begin position="1"/>
        <end position="76"/>
    </location>
</feature>
<dbReference type="InterPro" id="IPR029071">
    <property type="entry name" value="Ubiquitin-like_domsf"/>
</dbReference>
<dbReference type="Pfam" id="PF00034">
    <property type="entry name" value="Cytochrom_C"/>
    <property type="match status" value="1"/>
</dbReference>
<evidence type="ECO:0000256" key="5">
    <source>
        <dbReference type="ARBA" id="ARBA00008430"/>
    </source>
</evidence>